<proteinExistence type="inferred from homology"/>
<comment type="caution">
    <text evidence="6">The sequence shown here is derived from an EMBL/GenBank/DDBJ whole genome shotgun (WGS) entry which is preliminary data.</text>
</comment>
<name>A0ABR2J5F6_9PEZI</name>
<reference evidence="6 7" key="1">
    <citation type="journal article" date="2024" name="IMA Fungus">
        <title>Apiospora arundinis, a panoply of carbohydrate-active enzymes and secondary metabolites.</title>
        <authorList>
            <person name="Sorensen T."/>
            <person name="Petersen C."/>
            <person name="Muurmann A.T."/>
            <person name="Christiansen J.V."/>
            <person name="Brundto M.L."/>
            <person name="Overgaard C.K."/>
            <person name="Boysen A.T."/>
            <person name="Wollenberg R.D."/>
            <person name="Larsen T.O."/>
            <person name="Sorensen J.L."/>
            <person name="Nielsen K.L."/>
            <person name="Sondergaard T.E."/>
        </authorList>
    </citation>
    <scope>NUCLEOTIDE SEQUENCE [LARGE SCALE GENOMIC DNA]</scope>
    <source>
        <strain evidence="6 7">AAU 773</strain>
    </source>
</reference>
<feature type="domain" description="Peptidase S9 prolyl oligopeptidase catalytic" evidence="5">
    <location>
        <begin position="530"/>
        <end position="739"/>
    </location>
</feature>
<evidence type="ECO:0000256" key="1">
    <source>
        <dbReference type="ARBA" id="ARBA00010040"/>
    </source>
</evidence>
<keyword evidence="3" id="KW-0378">Hydrolase</keyword>
<protein>
    <recommendedName>
        <fullName evidence="4">Dipeptidyl-peptidase V</fullName>
    </recommendedName>
</protein>
<dbReference type="InterPro" id="IPR001375">
    <property type="entry name" value="Peptidase_S9_cat"/>
</dbReference>
<keyword evidence="2" id="KW-0732">Signal</keyword>
<organism evidence="6 7">
    <name type="scientific">Apiospora arundinis</name>
    <dbReference type="NCBI Taxonomy" id="335852"/>
    <lineage>
        <taxon>Eukaryota</taxon>
        <taxon>Fungi</taxon>
        <taxon>Dikarya</taxon>
        <taxon>Ascomycota</taxon>
        <taxon>Pezizomycotina</taxon>
        <taxon>Sordariomycetes</taxon>
        <taxon>Xylariomycetidae</taxon>
        <taxon>Amphisphaeriales</taxon>
        <taxon>Apiosporaceae</taxon>
        <taxon>Apiospora</taxon>
    </lineage>
</organism>
<accession>A0ABR2J5F6</accession>
<evidence type="ECO:0000313" key="7">
    <source>
        <dbReference type="Proteomes" id="UP001390339"/>
    </source>
</evidence>
<dbReference type="PANTHER" id="PTHR42776:SF13">
    <property type="entry name" value="DIPEPTIDYL-PEPTIDASE 5"/>
    <property type="match status" value="1"/>
</dbReference>
<dbReference type="Proteomes" id="UP001390339">
    <property type="component" value="Unassembled WGS sequence"/>
</dbReference>
<dbReference type="Pfam" id="PF00326">
    <property type="entry name" value="Peptidase_S9"/>
    <property type="match status" value="1"/>
</dbReference>
<dbReference type="InterPro" id="IPR011042">
    <property type="entry name" value="6-blade_b-propeller_TolB-like"/>
</dbReference>
<gene>
    <name evidence="6" type="ORF">PGQ11_003534</name>
</gene>
<sequence length="753" mass="83665">MLRRASSLLVQQSSLLTRHLRRSSKWSPPLSHCRHPHCPLVVYHSTMTIMAKFTPEAMLSAPRRSSAVPNATGTLALYTVSTYSFESQTKSSALKVLDIKSGQSTTFYEDASAYSEPTWISDSEFVLVKKLDKKSDKVTSLVVADATKPDSEPREIQAFDGSISNLKAKKIGENTVAIACSAVATPSGEMYNPANDKKPLSSARVYTQLFVRHWDTYVTENKSAIWYGALKKGGDKDEWKLQEPGLVNALAGTQLESPFPPFGGASDYDIGSQGLAFVSSDPEINPAINTKTNLYYVALKTFTEKAPAPQEIKTGKLLGYSMTPVFSHDGKQLAFKRMRHQQYESDKPRLMVVPDIKDLSNVQEFYKSDDGEGSWDQRPDAIVWSKDDSELFVSAEYHGRTLLYRLPSSPLKAAQKLPVQITSEGSVRDVVNLGDDSERLLIHSNSLIDGSAYSIVDPQASEVALVSSASKQGKSFGLSKSQVSDIWFQGDGDYKVHALVMKPSNFDPSKKYPLAMLIHGGPQGAWGDSWSTRWNPAIFAEAGYVAVMPNPTGSTGYGQALTDAIACDWGGRPYKDLENCFEYIAKNMDYVDTDRAVGLGASYGGYMVNWIQGHPLGRKFKALVCHDGIFSTMNDWSTEELFFVIHDMGGTLWENRATYEKWDPSRFTENWATPQLIIHGELDYRLPITEGLAAFNVLQARGVPSRLLMFPDENHWVLKHENSLVWHKEVLGWINHYSGLEENADIAKGIPRR</sequence>
<dbReference type="SUPFAM" id="SSF82171">
    <property type="entry name" value="DPP6 N-terminal domain-like"/>
    <property type="match status" value="1"/>
</dbReference>
<evidence type="ECO:0000313" key="6">
    <source>
        <dbReference type="EMBL" id="KAK8873020.1"/>
    </source>
</evidence>
<evidence type="ECO:0000259" key="5">
    <source>
        <dbReference type="Pfam" id="PF00326"/>
    </source>
</evidence>
<dbReference type="SUPFAM" id="SSF53474">
    <property type="entry name" value="alpha/beta-Hydrolases"/>
    <property type="match status" value="1"/>
</dbReference>
<dbReference type="Gene3D" id="3.40.50.1820">
    <property type="entry name" value="alpha/beta hydrolase"/>
    <property type="match status" value="1"/>
</dbReference>
<comment type="similarity">
    <text evidence="1">Belongs to the peptidase S9C family.</text>
</comment>
<dbReference type="PANTHER" id="PTHR42776">
    <property type="entry name" value="SERINE PEPTIDASE S9 FAMILY MEMBER"/>
    <property type="match status" value="1"/>
</dbReference>
<dbReference type="Gene3D" id="2.120.10.30">
    <property type="entry name" value="TolB, C-terminal domain"/>
    <property type="match status" value="1"/>
</dbReference>
<evidence type="ECO:0000256" key="4">
    <source>
        <dbReference type="ARBA" id="ARBA00032829"/>
    </source>
</evidence>
<dbReference type="InterPro" id="IPR029058">
    <property type="entry name" value="AB_hydrolase_fold"/>
</dbReference>
<evidence type="ECO:0000256" key="2">
    <source>
        <dbReference type="ARBA" id="ARBA00022729"/>
    </source>
</evidence>
<dbReference type="EMBL" id="JAPCWZ010000003">
    <property type="protein sequence ID" value="KAK8873020.1"/>
    <property type="molecule type" value="Genomic_DNA"/>
</dbReference>
<keyword evidence="7" id="KW-1185">Reference proteome</keyword>
<evidence type="ECO:0000256" key="3">
    <source>
        <dbReference type="ARBA" id="ARBA00022801"/>
    </source>
</evidence>